<evidence type="ECO:0000313" key="2">
    <source>
        <dbReference type="Proteomes" id="UP000267081"/>
    </source>
</evidence>
<protein>
    <submittedName>
        <fullName evidence="1">Uncharacterized protein</fullName>
    </submittedName>
</protein>
<evidence type="ECO:0000313" key="1">
    <source>
        <dbReference type="EMBL" id="RSD17288.1"/>
    </source>
</evidence>
<sequence length="77" mass="8272">MRGTDDTAYLLEPAFLPGSEVSDATSGYDAQLGQWVVDSRVVSVMTVRIAVLDGMARISGKLTEQRAGELARQIEGD</sequence>
<keyword evidence="2" id="KW-1185">Reference proteome</keyword>
<dbReference type="OrthoDB" id="5240379at2"/>
<dbReference type="EMBL" id="RSEC01000046">
    <property type="protein sequence ID" value="RSD17288.1"/>
    <property type="molecule type" value="Genomic_DNA"/>
</dbReference>
<proteinExistence type="predicted"/>
<organism evidence="1 2">
    <name type="scientific">Amycolatopsis eburnea</name>
    <dbReference type="NCBI Taxonomy" id="2267691"/>
    <lineage>
        <taxon>Bacteria</taxon>
        <taxon>Bacillati</taxon>
        <taxon>Actinomycetota</taxon>
        <taxon>Actinomycetes</taxon>
        <taxon>Pseudonocardiales</taxon>
        <taxon>Pseudonocardiaceae</taxon>
        <taxon>Amycolatopsis</taxon>
    </lineage>
</organism>
<reference evidence="1 2" key="1">
    <citation type="submission" date="2018-12" db="EMBL/GenBank/DDBJ databases">
        <title>Amycolatopsis eburnea sp. nov. actinomycete associate with arbuscular mycorrhiza fungal spore.</title>
        <authorList>
            <person name="Lumyong S."/>
            <person name="Chaiya L."/>
        </authorList>
    </citation>
    <scope>NUCLEOTIDE SEQUENCE [LARGE SCALE GENOMIC DNA]</scope>
    <source>
        <strain evidence="1 2">GLM-1</strain>
    </source>
</reference>
<dbReference type="Proteomes" id="UP000267081">
    <property type="component" value="Unassembled WGS sequence"/>
</dbReference>
<dbReference type="AlphaFoldDB" id="A0A3R9EQS0"/>
<comment type="caution">
    <text evidence="1">The sequence shown here is derived from an EMBL/GenBank/DDBJ whole genome shotgun (WGS) entry which is preliminary data.</text>
</comment>
<accession>A0A3R9EQS0</accession>
<dbReference type="RefSeq" id="WP_125310827.1">
    <property type="nucleotide sequence ID" value="NZ_RSEC01000046.1"/>
</dbReference>
<name>A0A3R9EQS0_9PSEU</name>
<gene>
    <name evidence="1" type="ORF">EIY87_21190</name>
</gene>